<evidence type="ECO:0000313" key="2">
    <source>
        <dbReference type="EMBL" id="CDR87459.1"/>
    </source>
</evidence>
<reference evidence="4" key="2">
    <citation type="submission" date="2014-06" db="EMBL/GenBank/DDBJ databases">
        <authorList>
            <person name="Berkman P.J."/>
        </authorList>
    </citation>
    <scope>NUCLEOTIDE SEQUENCE [LARGE SCALE GENOMIC DNA]</scope>
</reference>
<reference evidence="3" key="3">
    <citation type="submission" date="2014-06" db="EMBL/GenBank/DDBJ databases">
        <authorList>
            <person name="Berkman J.Paul."/>
        </authorList>
    </citation>
    <scope>NUCLEOTIDE SEQUENCE [LARGE SCALE GENOMIC DNA]</scope>
</reference>
<feature type="domain" description="NAD(P)-binding" evidence="1">
    <location>
        <begin position="16"/>
        <end position="251"/>
    </location>
</feature>
<evidence type="ECO:0000313" key="4">
    <source>
        <dbReference type="Proteomes" id="UP000242770"/>
    </source>
</evidence>
<name>A0A0F7S5C7_9BASI</name>
<dbReference type="STRING" id="49012.A0A0F7S5C7"/>
<dbReference type="InterPro" id="IPR036291">
    <property type="entry name" value="NAD(P)-bd_dom_sf"/>
</dbReference>
<dbReference type="EMBL" id="LK056653">
    <property type="protein sequence ID" value="CDR87459.1"/>
    <property type="molecule type" value="Genomic_DNA"/>
</dbReference>
<dbReference type="Gene3D" id="3.40.50.720">
    <property type="entry name" value="NAD(P)-binding Rossmann-like Domain"/>
    <property type="match status" value="1"/>
</dbReference>
<dbReference type="SUPFAM" id="SSF51735">
    <property type="entry name" value="NAD(P)-binding Rossmann-fold domains"/>
    <property type="match status" value="1"/>
</dbReference>
<accession>A0A0F7S5C7</accession>
<keyword evidence="4" id="KW-1185">Reference proteome</keyword>
<proteinExistence type="predicted"/>
<reference evidence="2" key="1">
    <citation type="submission" date="2014-06" db="EMBL/GenBank/DDBJ databases">
        <authorList>
            <person name="Ju J."/>
            <person name="Zhang J."/>
        </authorList>
    </citation>
    <scope>NUCLEOTIDE SEQUENCE</scope>
    <source>
        <strain evidence="2">SscI8</strain>
    </source>
</reference>
<evidence type="ECO:0000259" key="1">
    <source>
        <dbReference type="Pfam" id="PF13460"/>
    </source>
</evidence>
<protein>
    <recommendedName>
        <fullName evidence="1">NAD(P)-binding domain-containing protein</fullName>
    </recommendedName>
</protein>
<sequence>MTISNVLVFGGTQGCGLETLLLLLDSNQLYTATVLARNPAAFKQALDERDAALASSSTLSSKLRIVKGDALRLKDVSNAFTEAQQFGGNVDAVLYAIGGSLVFSSNPFARPTLSPESICDRSIRNVTDALIALDQPEQPRLVVISSNGLGKHGHSLLPYLMRPLYSFLLRAPHVDKERMEVYLQTMAGMQDIDFNPVPDAHVEKQPKIKKLAIVRPALLANGTASKKFRVDQELRGGYTIRRSDVGFFIYRNLLGGPEDKGQYVGKSVMLAY</sequence>
<dbReference type="Pfam" id="PF13460">
    <property type="entry name" value="NAD_binding_10"/>
    <property type="match status" value="1"/>
</dbReference>
<dbReference type="PANTHER" id="PTHR15020">
    <property type="entry name" value="FLAVIN REDUCTASE-RELATED"/>
    <property type="match status" value="1"/>
</dbReference>
<evidence type="ECO:0000313" key="3">
    <source>
        <dbReference type="EMBL" id="CDW93827.1"/>
    </source>
</evidence>
<dbReference type="InterPro" id="IPR016040">
    <property type="entry name" value="NAD(P)-bd_dom"/>
</dbReference>
<gene>
    <name evidence="3" type="primary">SSCI00810.1</name>
    <name evidence="2" type="ORF">SPSC_00554</name>
</gene>
<dbReference type="EMBL" id="CCFA01000076">
    <property type="protein sequence ID" value="CDW93827.1"/>
    <property type="molecule type" value="Genomic_DNA"/>
</dbReference>
<dbReference type="OrthoDB" id="63935at2759"/>
<dbReference type="PANTHER" id="PTHR15020:SF50">
    <property type="entry name" value="UPF0659 PROTEIN YMR090W"/>
    <property type="match status" value="1"/>
</dbReference>
<dbReference type="Proteomes" id="UP000242770">
    <property type="component" value="Unassembled WGS sequence"/>
</dbReference>
<dbReference type="AlphaFoldDB" id="A0A0F7S5C7"/>
<organism evidence="3 4">
    <name type="scientific">Sporisorium scitamineum</name>
    <dbReference type="NCBI Taxonomy" id="49012"/>
    <lineage>
        <taxon>Eukaryota</taxon>
        <taxon>Fungi</taxon>
        <taxon>Dikarya</taxon>
        <taxon>Basidiomycota</taxon>
        <taxon>Ustilaginomycotina</taxon>
        <taxon>Ustilaginomycetes</taxon>
        <taxon>Ustilaginales</taxon>
        <taxon>Ustilaginaceae</taxon>
        <taxon>Sporisorium</taxon>
    </lineage>
</organism>